<dbReference type="RefSeq" id="YP_009286143.1">
    <property type="nucleotide sequence ID" value="NC_031062.2"/>
</dbReference>
<evidence type="ECO:0000313" key="2">
    <source>
        <dbReference type="Proteomes" id="UP000202061"/>
    </source>
</evidence>
<reference evidence="1" key="1">
    <citation type="submission" date="2017-06" db="EMBL/GenBank/DDBJ databases">
        <authorList>
            <person name="Berg J.A."/>
            <person name="Peck M.D."/>
            <person name="Grossarth S.E."/>
            <person name="Jarvis T.M."/>
            <person name="Merrill B.D."/>
            <person name="Breakwell D.P."/>
            <person name="Burnett S.H."/>
            <person name="Grose J.H."/>
        </authorList>
    </citation>
    <scope>NUCLEOTIDE SEQUENCE [LARGE SCALE GENOMIC DNA]</scope>
</reference>
<dbReference type="GeneID" id="29065780"/>
<proteinExistence type="predicted"/>
<gene>
    <name evidence="1" type="ORF">FROZEN_14</name>
</gene>
<dbReference type="EMBL" id="KX098389">
    <property type="protein sequence ID" value="ANJ65146.1"/>
    <property type="molecule type" value="Genomic_DNA"/>
</dbReference>
<dbReference type="KEGG" id="vg:29065780"/>
<evidence type="ECO:0000313" key="1">
    <source>
        <dbReference type="EMBL" id="ANJ65146.1"/>
    </source>
</evidence>
<dbReference type="Proteomes" id="UP000202061">
    <property type="component" value="Segment"/>
</dbReference>
<accession>A0A191ZCN2</accession>
<keyword evidence="2" id="KW-1185">Reference proteome</keyword>
<organism evidence="1 2">
    <name type="scientific">Erwinia phage vB_EamP_Frozen</name>
    <dbReference type="NCBI Taxonomy" id="1852641"/>
    <lineage>
        <taxon>Viruses</taxon>
        <taxon>Duplodnaviria</taxon>
        <taxon>Heunggongvirae</taxon>
        <taxon>Uroviricota</taxon>
        <taxon>Caudoviricetes</taxon>
        <taxon>Schitoviridae</taxon>
        <taxon>Erskinevirinae</taxon>
        <taxon>Johnsonvirus</taxon>
        <taxon>Johnsonvirus frozen</taxon>
    </lineage>
</organism>
<sequence length="105" mass="12066">MKTVLITGDERFTNIDIIMRDLDYLFRTKQLPPQFKVVTTGAAGVEAVVEPVMLDAGFDVTSYSEVPEHVDIVVVFFVEENTRAYEIMMNQWNNKKPVFPFKVHP</sequence>
<name>A0A191ZCN2_9CAUD</name>
<protein>
    <submittedName>
        <fullName evidence="1">Uncharacterized protein</fullName>
    </submittedName>
</protein>
<dbReference type="OrthoDB" id="15907at10239"/>